<gene>
    <name evidence="1" type="ORF">DEO72_LG5g2698</name>
</gene>
<dbReference type="AlphaFoldDB" id="A0A4D6M1G4"/>
<name>A0A4D6M1G4_VIGUN</name>
<dbReference type="EMBL" id="CP039349">
    <property type="protein sequence ID" value="QCD94613.1"/>
    <property type="molecule type" value="Genomic_DNA"/>
</dbReference>
<dbReference type="Proteomes" id="UP000501690">
    <property type="component" value="Linkage Group LG5"/>
</dbReference>
<evidence type="ECO:0000313" key="2">
    <source>
        <dbReference type="Proteomes" id="UP000501690"/>
    </source>
</evidence>
<evidence type="ECO:0000313" key="1">
    <source>
        <dbReference type="EMBL" id="QCD94613.1"/>
    </source>
</evidence>
<protein>
    <submittedName>
        <fullName evidence="1">Uncharacterized protein</fullName>
    </submittedName>
</protein>
<accession>A0A4D6M1G4</accession>
<organism evidence="1 2">
    <name type="scientific">Vigna unguiculata</name>
    <name type="common">Cowpea</name>
    <dbReference type="NCBI Taxonomy" id="3917"/>
    <lineage>
        <taxon>Eukaryota</taxon>
        <taxon>Viridiplantae</taxon>
        <taxon>Streptophyta</taxon>
        <taxon>Embryophyta</taxon>
        <taxon>Tracheophyta</taxon>
        <taxon>Spermatophyta</taxon>
        <taxon>Magnoliopsida</taxon>
        <taxon>eudicotyledons</taxon>
        <taxon>Gunneridae</taxon>
        <taxon>Pentapetalae</taxon>
        <taxon>rosids</taxon>
        <taxon>fabids</taxon>
        <taxon>Fabales</taxon>
        <taxon>Fabaceae</taxon>
        <taxon>Papilionoideae</taxon>
        <taxon>50 kb inversion clade</taxon>
        <taxon>NPAAA clade</taxon>
        <taxon>indigoferoid/millettioid clade</taxon>
        <taxon>Phaseoleae</taxon>
        <taxon>Vigna</taxon>
    </lineage>
</organism>
<reference evidence="1 2" key="1">
    <citation type="submission" date="2019-04" db="EMBL/GenBank/DDBJ databases">
        <title>An improved genome assembly and genetic linkage map for asparagus bean, Vigna unguiculata ssp. sesquipedialis.</title>
        <authorList>
            <person name="Xia Q."/>
            <person name="Zhang R."/>
            <person name="Dong Y."/>
        </authorList>
    </citation>
    <scope>NUCLEOTIDE SEQUENCE [LARGE SCALE GENOMIC DNA]</scope>
    <source>
        <tissue evidence="1">Leaf</tissue>
    </source>
</reference>
<sequence>MQERYAGSNLVLQWIWCCNESGSHAFMAVRDGVATTKMLVRGADLWRFVHGVARRCCALQCSGASREDGGAVHERWLLATLTLQCEADGSGRS</sequence>
<keyword evidence="2" id="KW-1185">Reference proteome</keyword>
<proteinExistence type="predicted"/>